<dbReference type="Pfam" id="PF14791">
    <property type="entry name" value="DNA_pol_B_thumb"/>
    <property type="match status" value="1"/>
</dbReference>
<comment type="subcellular location">
    <subcellularLocation>
        <location evidence="2 16">Nucleus</location>
    </subcellularLocation>
</comment>
<dbReference type="GO" id="GO:0003887">
    <property type="term" value="F:DNA-directed DNA polymerase activity"/>
    <property type="evidence" value="ECO:0007669"/>
    <property type="project" value="UniProtKB-UniRule"/>
</dbReference>
<sequence length="653" mass="73045">MASNNNRKRSFKGKANSTEFIPESEQKLKGLRLFYIPRERIKLRKQRMERAEAHGAVVTRELSEATHVVVDENLTYDDIKAHVSSVLGKDEPVIVTDQWPLECIARKVVFPPSRKYRPKGMPTGEPVSVTASVLAVPEAKNGSLELKVPRNKRNRWDYESPETTQSGTSSARPADHIESPDELSQPGIQQAVAAIATDLASGTRFDGGDAEVEAPQASQTRRSSSGFADELAQIVQQVREDFKDVPRIGEDDASDHGEGDKEQPADGGTDEERDKKRRKKDAAKGTGKQKKVSEKFRCFTGGTKDKAAGQENPNALVISVLKKMAEYYAQTNDRWRPIAYRKAITELESITDRKISTAEEAMELPCFGPRLAEKLEEIVNTCSLARLDYALNDPMSKISALFLGIYGVGKSTADKWIAQGFRTLDDLRQHAKLTDNQKLGIEHYQDLNTRIPRDQVTKLGECVKAEAAKIDRAVHLLIGGSYRRGADTSGDIDFIITKKGTTSSQDLLPFLDQLVGNLWRQGFLTAELAAHSSRKDSSGSKWHGCCVLPRIAGFNDDENYRPIWRRIDLLLVPETEYGAALIYFTGNDIFNRSLRLLASKKGMRLNQRGLYKDVMRGAGREKLTEGVLVEGKDEKKIFEILNVKWRAPHERWC</sequence>
<dbReference type="PROSITE" id="PS50172">
    <property type="entry name" value="BRCT"/>
    <property type="match status" value="1"/>
</dbReference>
<evidence type="ECO:0000256" key="11">
    <source>
        <dbReference type="ARBA" id="ARBA00023204"/>
    </source>
</evidence>
<name>A0A9W9D0A4_9PEZI</name>
<comment type="cofactor">
    <cofactor evidence="1">
        <name>Mn(2+)</name>
        <dbReference type="ChEBI" id="CHEBI:29035"/>
    </cofactor>
</comment>
<dbReference type="CDD" id="cd00141">
    <property type="entry name" value="NT_POLXc"/>
    <property type="match status" value="1"/>
</dbReference>
<dbReference type="GO" id="GO:0016829">
    <property type="term" value="F:lyase activity"/>
    <property type="evidence" value="ECO:0007669"/>
    <property type="project" value="UniProtKB-KW"/>
</dbReference>
<dbReference type="FunFam" id="3.30.210.10:FF:000001">
    <property type="entry name" value="DNA polymerase lambda"/>
    <property type="match status" value="1"/>
</dbReference>
<dbReference type="InterPro" id="IPR018944">
    <property type="entry name" value="DNA_pol_lambd_fingers_domain"/>
</dbReference>
<reference evidence="19" key="1">
    <citation type="submission" date="2022-10" db="EMBL/GenBank/DDBJ databases">
        <title>Tapping the CABI collections for fungal endophytes: first genome assemblies for Collariella, Neodidymelliopsis, Ascochyta clinopodiicola, Didymella pomorum, Didymosphaeria variabile, Neocosmospora piperis and Neocucurbitaria cava.</title>
        <authorList>
            <person name="Hill R."/>
        </authorList>
    </citation>
    <scope>NUCLEOTIDE SEQUENCE</scope>
    <source>
        <strain evidence="19">IMI 355082</strain>
    </source>
</reference>
<dbReference type="InterPro" id="IPR001357">
    <property type="entry name" value="BRCT_dom"/>
</dbReference>
<keyword evidence="9 16" id="KW-0227">DNA damage</keyword>
<evidence type="ECO:0000256" key="7">
    <source>
        <dbReference type="ARBA" id="ARBA00022705"/>
    </source>
</evidence>
<dbReference type="InterPro" id="IPR029398">
    <property type="entry name" value="PolB_thumb"/>
</dbReference>
<dbReference type="Gene3D" id="1.10.150.110">
    <property type="entry name" value="DNA polymerase beta, N-terminal domain-like"/>
    <property type="match status" value="1"/>
</dbReference>
<dbReference type="GO" id="GO:0006303">
    <property type="term" value="P:double-strand break repair via nonhomologous end joining"/>
    <property type="evidence" value="ECO:0007669"/>
    <property type="project" value="TreeGrafter"/>
</dbReference>
<dbReference type="Pfam" id="PF14792">
    <property type="entry name" value="DNA_pol_B_palm"/>
    <property type="match status" value="1"/>
</dbReference>
<evidence type="ECO:0000256" key="10">
    <source>
        <dbReference type="ARBA" id="ARBA00022932"/>
    </source>
</evidence>
<dbReference type="EMBL" id="JAPEVB010000002">
    <property type="protein sequence ID" value="KAJ4394409.1"/>
    <property type="molecule type" value="Genomic_DNA"/>
</dbReference>
<comment type="catalytic activity">
    <reaction evidence="14 16">
        <text>DNA(n) + a 2'-deoxyribonucleoside 5'-triphosphate = DNA(n+1) + diphosphate</text>
        <dbReference type="Rhea" id="RHEA:22508"/>
        <dbReference type="Rhea" id="RHEA-COMP:17339"/>
        <dbReference type="Rhea" id="RHEA-COMP:17340"/>
        <dbReference type="ChEBI" id="CHEBI:33019"/>
        <dbReference type="ChEBI" id="CHEBI:61560"/>
        <dbReference type="ChEBI" id="CHEBI:173112"/>
        <dbReference type="EC" id="2.7.7.7"/>
    </reaction>
</comment>
<evidence type="ECO:0000256" key="16">
    <source>
        <dbReference type="RuleBase" id="RU366014"/>
    </source>
</evidence>
<dbReference type="FunFam" id="1.10.150.110:FF:000005">
    <property type="entry name" value="DNA polymerase POL4"/>
    <property type="match status" value="1"/>
</dbReference>
<keyword evidence="11 16" id="KW-0234">DNA repair</keyword>
<evidence type="ECO:0000256" key="14">
    <source>
        <dbReference type="ARBA" id="ARBA00049244"/>
    </source>
</evidence>
<evidence type="ECO:0000256" key="9">
    <source>
        <dbReference type="ARBA" id="ARBA00022763"/>
    </source>
</evidence>
<feature type="region of interest" description="Disordered" evidence="17">
    <location>
        <begin position="144"/>
        <end position="185"/>
    </location>
</feature>
<dbReference type="Gene3D" id="1.10.150.20">
    <property type="entry name" value="5' to 3' exonuclease, C-terminal subdomain"/>
    <property type="match status" value="1"/>
</dbReference>
<comment type="function">
    <text evidence="16">DNA polymerase that functions in several pathways of DNA repair. Involved in base excision repair (BER) responsible for repair of lesions that give rise to abasic (AP) sites in DNA. Also contributes to DNA double-strand break repair by non-homologous end joining and homologous recombination. Has both template-dependent and template-independent (terminal transferase) DNA polymerase activities. Has also a 5'-deoxyribose-5-phosphate lyase (dRP lyase) activity.</text>
</comment>
<evidence type="ECO:0000256" key="1">
    <source>
        <dbReference type="ARBA" id="ARBA00001936"/>
    </source>
</evidence>
<evidence type="ECO:0000313" key="19">
    <source>
        <dbReference type="EMBL" id="KAJ4394409.1"/>
    </source>
</evidence>
<comment type="caution">
    <text evidence="19">The sequence shown here is derived from an EMBL/GenBank/DDBJ whole genome shotgun (WGS) entry which is preliminary data.</text>
</comment>
<evidence type="ECO:0000256" key="2">
    <source>
        <dbReference type="ARBA" id="ARBA00004123"/>
    </source>
</evidence>
<dbReference type="Gene3D" id="3.30.460.10">
    <property type="entry name" value="Beta Polymerase, domain 2"/>
    <property type="match status" value="1"/>
</dbReference>
<dbReference type="OrthoDB" id="7848332at2759"/>
<dbReference type="InterPro" id="IPR028207">
    <property type="entry name" value="DNA_pol_B_palm_palm"/>
</dbReference>
<comment type="similarity">
    <text evidence="3 16">Belongs to the DNA polymerase type-X family.</text>
</comment>
<evidence type="ECO:0000256" key="4">
    <source>
        <dbReference type="ARBA" id="ARBA00022634"/>
    </source>
</evidence>
<feature type="active site" description="Nucleophile; Schiff-base intermediate with DNA; for 5'-dRP lyase activity" evidence="15">
    <location>
        <position position="374"/>
    </location>
</feature>
<feature type="compositionally biased region" description="Polar residues" evidence="17">
    <location>
        <begin position="216"/>
        <end position="226"/>
    </location>
</feature>
<evidence type="ECO:0000256" key="6">
    <source>
        <dbReference type="ARBA" id="ARBA00022695"/>
    </source>
</evidence>
<dbReference type="SMART" id="SM00483">
    <property type="entry name" value="POLXc"/>
    <property type="match status" value="1"/>
</dbReference>
<evidence type="ECO:0000256" key="12">
    <source>
        <dbReference type="ARBA" id="ARBA00023239"/>
    </source>
</evidence>
<dbReference type="InterPro" id="IPR002008">
    <property type="entry name" value="DNA_pol_X_beta-like"/>
</dbReference>
<dbReference type="Gene3D" id="3.40.50.10190">
    <property type="entry name" value="BRCT domain"/>
    <property type="match status" value="1"/>
</dbReference>
<feature type="region of interest" description="Disordered" evidence="17">
    <location>
        <begin position="204"/>
        <end position="289"/>
    </location>
</feature>
<dbReference type="InterPro" id="IPR010996">
    <property type="entry name" value="HHH_MUS81"/>
</dbReference>
<keyword evidence="5 16" id="KW-0808">Transferase</keyword>
<dbReference type="Gene3D" id="3.30.210.10">
    <property type="entry name" value="DNA polymerase, thumb domain"/>
    <property type="match status" value="1"/>
</dbReference>
<organism evidence="19 20">
    <name type="scientific">Gnomoniopsis smithogilvyi</name>
    <dbReference type="NCBI Taxonomy" id="1191159"/>
    <lineage>
        <taxon>Eukaryota</taxon>
        <taxon>Fungi</taxon>
        <taxon>Dikarya</taxon>
        <taxon>Ascomycota</taxon>
        <taxon>Pezizomycotina</taxon>
        <taxon>Sordariomycetes</taxon>
        <taxon>Sordariomycetidae</taxon>
        <taxon>Diaporthales</taxon>
        <taxon>Gnomoniaceae</taxon>
        <taxon>Gnomoniopsis</taxon>
    </lineage>
</organism>
<evidence type="ECO:0000313" key="20">
    <source>
        <dbReference type="Proteomes" id="UP001140453"/>
    </source>
</evidence>
<proteinExistence type="inferred from homology"/>
<gene>
    <name evidence="19" type="ORF">N0V93_003626</name>
</gene>
<feature type="compositionally biased region" description="Polar residues" evidence="17">
    <location>
        <begin position="161"/>
        <end position="171"/>
    </location>
</feature>
<evidence type="ECO:0000256" key="15">
    <source>
        <dbReference type="PIRSR" id="PIRSR622312-50"/>
    </source>
</evidence>
<evidence type="ECO:0000256" key="8">
    <source>
        <dbReference type="ARBA" id="ARBA00022723"/>
    </source>
</evidence>
<keyword evidence="7" id="KW-0235">DNA replication</keyword>
<dbReference type="Proteomes" id="UP001140453">
    <property type="component" value="Unassembled WGS sequence"/>
</dbReference>
<evidence type="ECO:0000256" key="17">
    <source>
        <dbReference type="SAM" id="MobiDB-lite"/>
    </source>
</evidence>
<dbReference type="FunFam" id="1.10.150.20:FF:000010">
    <property type="entry name" value="DNA polymerase lambda"/>
    <property type="match status" value="1"/>
</dbReference>
<dbReference type="SUPFAM" id="SSF47802">
    <property type="entry name" value="DNA polymerase beta, N-terminal domain-like"/>
    <property type="match status" value="1"/>
</dbReference>
<dbReference type="GO" id="GO:0005634">
    <property type="term" value="C:nucleus"/>
    <property type="evidence" value="ECO:0007669"/>
    <property type="project" value="UniProtKB-SubCell"/>
</dbReference>
<dbReference type="SUPFAM" id="SSF81301">
    <property type="entry name" value="Nucleotidyltransferase"/>
    <property type="match status" value="1"/>
</dbReference>
<keyword evidence="6 16" id="KW-0548">Nucleotidyltransferase</keyword>
<dbReference type="PRINTS" id="PR00869">
    <property type="entry name" value="DNAPOLX"/>
</dbReference>
<evidence type="ECO:0000259" key="18">
    <source>
        <dbReference type="PROSITE" id="PS50172"/>
    </source>
</evidence>
<dbReference type="PANTHER" id="PTHR11276">
    <property type="entry name" value="DNA POLYMERASE TYPE-X FAMILY MEMBER"/>
    <property type="match status" value="1"/>
</dbReference>
<dbReference type="InterPro" id="IPR027421">
    <property type="entry name" value="DNA_pol_lamdba_lyase_dom_sf"/>
</dbReference>
<dbReference type="SUPFAM" id="SSF81585">
    <property type="entry name" value="PsbU/PolX domain-like"/>
    <property type="match status" value="1"/>
</dbReference>
<feature type="domain" description="BRCT" evidence="18">
    <location>
        <begin position="23"/>
        <end position="117"/>
    </location>
</feature>
<dbReference type="Pfam" id="PF10391">
    <property type="entry name" value="DNA_pol_lambd_f"/>
    <property type="match status" value="1"/>
</dbReference>
<feature type="compositionally biased region" description="Basic and acidic residues" evidence="17">
    <location>
        <begin position="238"/>
        <end position="274"/>
    </location>
</feature>
<dbReference type="InterPro" id="IPR036420">
    <property type="entry name" value="BRCT_dom_sf"/>
</dbReference>
<dbReference type="GO" id="GO:0046872">
    <property type="term" value="F:metal ion binding"/>
    <property type="evidence" value="ECO:0007669"/>
    <property type="project" value="UniProtKB-UniRule"/>
</dbReference>
<accession>A0A9W9D0A4</accession>
<dbReference type="Pfam" id="PF14716">
    <property type="entry name" value="HHH_8"/>
    <property type="match status" value="1"/>
</dbReference>
<protein>
    <recommendedName>
        <fullName evidence="16">DNA polymerase</fullName>
        <ecNumber evidence="16">2.7.7.7</ecNumber>
    </recommendedName>
</protein>
<keyword evidence="8" id="KW-0479">Metal-binding</keyword>
<dbReference type="InterPro" id="IPR002054">
    <property type="entry name" value="DNA-dir_DNA_pol_X"/>
</dbReference>
<dbReference type="SUPFAM" id="SSF52113">
    <property type="entry name" value="BRCT domain"/>
    <property type="match status" value="1"/>
</dbReference>
<keyword evidence="4" id="KW-0237">DNA synthesis</keyword>
<dbReference type="InterPro" id="IPR037160">
    <property type="entry name" value="DNA_Pol_thumb_sf"/>
</dbReference>
<dbReference type="PANTHER" id="PTHR11276:SF28">
    <property type="entry name" value="DNA POLYMERASE LAMBDA"/>
    <property type="match status" value="1"/>
</dbReference>
<keyword evidence="10 16" id="KW-0239">DNA-directed DNA polymerase</keyword>
<evidence type="ECO:0000256" key="13">
    <source>
        <dbReference type="ARBA" id="ARBA00023242"/>
    </source>
</evidence>
<keyword evidence="13 16" id="KW-0539">Nucleus</keyword>
<dbReference type="InterPro" id="IPR022312">
    <property type="entry name" value="DNA_pol_X"/>
</dbReference>
<dbReference type="EC" id="2.7.7.7" evidence="16"/>
<dbReference type="InterPro" id="IPR043519">
    <property type="entry name" value="NT_sf"/>
</dbReference>
<dbReference type="AlphaFoldDB" id="A0A9W9D0A4"/>
<evidence type="ECO:0000256" key="5">
    <source>
        <dbReference type="ARBA" id="ARBA00022679"/>
    </source>
</evidence>
<dbReference type="PRINTS" id="PR00870">
    <property type="entry name" value="DNAPOLXBETA"/>
</dbReference>
<keyword evidence="12" id="KW-0456">Lyase</keyword>
<keyword evidence="20" id="KW-1185">Reference proteome</keyword>
<evidence type="ECO:0000256" key="3">
    <source>
        <dbReference type="ARBA" id="ARBA00008323"/>
    </source>
</evidence>
<dbReference type="GO" id="GO:0003677">
    <property type="term" value="F:DNA binding"/>
    <property type="evidence" value="ECO:0007669"/>
    <property type="project" value="UniProtKB-UniRule"/>
</dbReference>